<organism evidence="3 4">
    <name type="scientific">Plantactinospora mayteni</name>
    <dbReference type="NCBI Taxonomy" id="566021"/>
    <lineage>
        <taxon>Bacteria</taxon>
        <taxon>Bacillati</taxon>
        <taxon>Actinomycetota</taxon>
        <taxon>Actinomycetes</taxon>
        <taxon>Micromonosporales</taxon>
        <taxon>Micromonosporaceae</taxon>
        <taxon>Plantactinospora</taxon>
    </lineage>
</organism>
<feature type="region of interest" description="Disordered" evidence="1">
    <location>
        <begin position="1"/>
        <end position="25"/>
    </location>
</feature>
<evidence type="ECO:0000256" key="1">
    <source>
        <dbReference type="SAM" id="MobiDB-lite"/>
    </source>
</evidence>
<proteinExistence type="predicted"/>
<dbReference type="Proteomes" id="UP000621500">
    <property type="component" value="Unassembled WGS sequence"/>
</dbReference>
<gene>
    <name evidence="3" type="ORF">Pma05_27530</name>
</gene>
<feature type="compositionally biased region" description="Low complexity" evidence="1">
    <location>
        <begin position="109"/>
        <end position="131"/>
    </location>
</feature>
<keyword evidence="2" id="KW-0472">Membrane</keyword>
<evidence type="ECO:0000313" key="4">
    <source>
        <dbReference type="Proteomes" id="UP000621500"/>
    </source>
</evidence>
<comment type="caution">
    <text evidence="3">The sequence shown here is derived from an EMBL/GenBank/DDBJ whole genome shotgun (WGS) entry which is preliminary data.</text>
</comment>
<keyword evidence="2" id="KW-0812">Transmembrane</keyword>
<feature type="transmembrane region" description="Helical" evidence="2">
    <location>
        <begin position="76"/>
        <end position="97"/>
    </location>
</feature>
<keyword evidence="4" id="KW-1185">Reference proteome</keyword>
<protein>
    <submittedName>
        <fullName evidence="3">Uncharacterized protein</fullName>
    </submittedName>
</protein>
<dbReference type="RefSeq" id="WP_203857751.1">
    <property type="nucleotide sequence ID" value="NZ_BAAAZQ010000004.1"/>
</dbReference>
<dbReference type="EMBL" id="BONX01000018">
    <property type="protein sequence ID" value="GIG96180.1"/>
    <property type="molecule type" value="Genomic_DNA"/>
</dbReference>
<reference evidence="3 4" key="1">
    <citation type="submission" date="2021-01" db="EMBL/GenBank/DDBJ databases">
        <title>Whole genome shotgun sequence of Plantactinospora mayteni NBRC 109088.</title>
        <authorList>
            <person name="Komaki H."/>
            <person name="Tamura T."/>
        </authorList>
    </citation>
    <scope>NUCLEOTIDE SEQUENCE [LARGE SCALE GENOMIC DNA]</scope>
    <source>
        <strain evidence="3 4">NBRC 109088</strain>
    </source>
</reference>
<sequence length="267" mass="27685">MSTSADGDGRPDNGPFDGVPDLPADWGRIVIPDDPAELAAEAAQVRRELRLQARHNGWRRRLGLPTATAGPAPLRLSLLIMSVALLATMASLFALTWPTPYRPTATGRSTPGTPGDQSSSSSDQSSPSDPTNPAGRSLPALDLVGEDGRVVPLRGLLPAVIILIDGCTCDEHLDAAVRAVPPGVAVVAVSTRRTVPGTRTMPAPGGGVPRFLTDPTSELRTALHLADGSGRGAAVLASRSGQILRTVPVLSSPGDYQADLPRLLTAV</sequence>
<keyword evidence="2" id="KW-1133">Transmembrane helix</keyword>
<feature type="region of interest" description="Disordered" evidence="1">
    <location>
        <begin position="100"/>
        <end position="140"/>
    </location>
</feature>
<evidence type="ECO:0000256" key="2">
    <source>
        <dbReference type="SAM" id="Phobius"/>
    </source>
</evidence>
<accession>A0ABQ4ENH0</accession>
<evidence type="ECO:0000313" key="3">
    <source>
        <dbReference type="EMBL" id="GIG96180.1"/>
    </source>
</evidence>
<name>A0ABQ4ENH0_9ACTN</name>